<sequence>MSGLQNAGNTCYLACVVQALAATKPLADFFLNGDYEREINRRNREGTQGALAEPQATALLLRAFERACGQSASPARLRAALGGLRPDYLTSDQQDAHECLLTLLDGLHEDLNLVLDPPPPRTPSPGYEAHLRRLPEVVAADLEWSVYRQIRNRLECLNCHRVSTTFSPLQTLSLSLPPPRNPDDGVSLATCIDGFLQEEILDGENAWNCPRCRRLCPTSKRLSVARLPQFLIIHLKRFTSLSDKLTTRLSFPLSNLRLAHLLPPLALAPNPPFHLNLPHEPETMYELYAACCHVGAGVGDGHYTALVRRSSSWFEIDDERVRTLDTATKLERAFRGAEKTSYLLFYRIQRAS</sequence>
<evidence type="ECO:0000256" key="6">
    <source>
        <dbReference type="ARBA" id="ARBA00022801"/>
    </source>
</evidence>
<dbReference type="Pfam" id="PF00443">
    <property type="entry name" value="UCH"/>
    <property type="match status" value="1"/>
</dbReference>
<evidence type="ECO:0000313" key="10">
    <source>
        <dbReference type="Proteomes" id="UP000321518"/>
    </source>
</evidence>
<reference evidence="9 10" key="1">
    <citation type="submission" date="2019-07" db="EMBL/GenBank/DDBJ databases">
        <title>Rhodotorula toruloides NBRC10032 genome sequencing.</title>
        <authorList>
            <person name="Shida Y."/>
            <person name="Takaku H."/>
            <person name="Ogasawara W."/>
            <person name="Mori K."/>
        </authorList>
    </citation>
    <scope>NUCLEOTIDE SEQUENCE [LARGE SCALE GENOMIC DNA]</scope>
    <source>
        <strain evidence="9 10">NBRC10032</strain>
    </source>
</reference>
<dbReference type="PROSITE" id="PS00972">
    <property type="entry name" value="USP_1"/>
    <property type="match status" value="1"/>
</dbReference>
<name>A0A511KAS1_RHOTO</name>
<evidence type="ECO:0000256" key="3">
    <source>
        <dbReference type="ARBA" id="ARBA00012759"/>
    </source>
</evidence>
<evidence type="ECO:0000256" key="5">
    <source>
        <dbReference type="ARBA" id="ARBA00022786"/>
    </source>
</evidence>
<gene>
    <name evidence="9" type="ORF">Rt10032_c03g1477</name>
</gene>
<dbReference type="EMBL" id="BJWK01000003">
    <property type="protein sequence ID" value="GEM07460.1"/>
    <property type="molecule type" value="Genomic_DNA"/>
</dbReference>
<dbReference type="GO" id="GO:0006508">
    <property type="term" value="P:proteolysis"/>
    <property type="evidence" value="ECO:0007669"/>
    <property type="project" value="UniProtKB-KW"/>
</dbReference>
<dbReference type="EC" id="3.4.19.12" evidence="3"/>
<keyword evidence="5" id="KW-0833">Ubl conjugation pathway</keyword>
<accession>A0A511KAS1</accession>
<protein>
    <recommendedName>
        <fullName evidence="3">ubiquitinyl hydrolase 1</fullName>
        <ecNumber evidence="3">3.4.19.12</ecNumber>
    </recommendedName>
</protein>
<dbReference type="PROSITE" id="PS50235">
    <property type="entry name" value="USP_3"/>
    <property type="match status" value="1"/>
</dbReference>
<evidence type="ECO:0000259" key="8">
    <source>
        <dbReference type="PROSITE" id="PS50235"/>
    </source>
</evidence>
<keyword evidence="6" id="KW-0378">Hydrolase</keyword>
<organism evidence="9 10">
    <name type="scientific">Rhodotorula toruloides</name>
    <name type="common">Yeast</name>
    <name type="synonym">Rhodosporidium toruloides</name>
    <dbReference type="NCBI Taxonomy" id="5286"/>
    <lineage>
        <taxon>Eukaryota</taxon>
        <taxon>Fungi</taxon>
        <taxon>Dikarya</taxon>
        <taxon>Basidiomycota</taxon>
        <taxon>Pucciniomycotina</taxon>
        <taxon>Microbotryomycetes</taxon>
        <taxon>Sporidiobolales</taxon>
        <taxon>Sporidiobolaceae</taxon>
        <taxon>Rhodotorula</taxon>
    </lineage>
</organism>
<dbReference type="SUPFAM" id="SSF54001">
    <property type="entry name" value="Cysteine proteinases"/>
    <property type="match status" value="1"/>
</dbReference>
<comment type="caution">
    <text evidence="9">The sequence shown here is derived from an EMBL/GenBank/DDBJ whole genome shotgun (WGS) entry which is preliminary data.</text>
</comment>
<dbReference type="OrthoDB" id="292964at2759"/>
<evidence type="ECO:0000313" key="9">
    <source>
        <dbReference type="EMBL" id="GEM07460.1"/>
    </source>
</evidence>
<comment type="similarity">
    <text evidence="2">Belongs to the peptidase C19 family.</text>
</comment>
<dbReference type="Proteomes" id="UP000321518">
    <property type="component" value="Unassembled WGS sequence"/>
</dbReference>
<dbReference type="GO" id="GO:0004843">
    <property type="term" value="F:cysteine-type deubiquitinase activity"/>
    <property type="evidence" value="ECO:0007669"/>
    <property type="project" value="UniProtKB-EC"/>
</dbReference>
<comment type="catalytic activity">
    <reaction evidence="1">
        <text>Thiol-dependent hydrolysis of ester, thioester, amide, peptide and isopeptide bonds formed by the C-terminal Gly of ubiquitin (a 76-residue protein attached to proteins as an intracellular targeting signal).</text>
        <dbReference type="EC" id="3.4.19.12"/>
    </reaction>
</comment>
<dbReference type="PANTHER" id="PTHR21646:SF95">
    <property type="entry name" value="UBIQUITIN CARBOXYL-TERMINAL HYDROLASE 4-RELATED"/>
    <property type="match status" value="1"/>
</dbReference>
<dbReference type="AlphaFoldDB" id="A0A511KAS1"/>
<dbReference type="CDD" id="cd02674">
    <property type="entry name" value="Peptidase_C19R"/>
    <property type="match status" value="1"/>
</dbReference>
<dbReference type="InterPro" id="IPR038765">
    <property type="entry name" value="Papain-like_cys_pep_sf"/>
</dbReference>
<evidence type="ECO:0000256" key="7">
    <source>
        <dbReference type="ARBA" id="ARBA00022807"/>
    </source>
</evidence>
<dbReference type="Gene3D" id="3.90.70.10">
    <property type="entry name" value="Cysteine proteinases"/>
    <property type="match status" value="1"/>
</dbReference>
<dbReference type="PANTHER" id="PTHR21646">
    <property type="entry name" value="UBIQUITIN CARBOXYL-TERMINAL HYDROLASE"/>
    <property type="match status" value="1"/>
</dbReference>
<evidence type="ECO:0000256" key="4">
    <source>
        <dbReference type="ARBA" id="ARBA00022670"/>
    </source>
</evidence>
<dbReference type="InterPro" id="IPR018200">
    <property type="entry name" value="USP_CS"/>
</dbReference>
<dbReference type="InterPro" id="IPR050185">
    <property type="entry name" value="Ub_carboxyl-term_hydrolase"/>
</dbReference>
<keyword evidence="4" id="KW-0645">Protease</keyword>
<dbReference type="InterPro" id="IPR028889">
    <property type="entry name" value="USP"/>
</dbReference>
<evidence type="ECO:0000256" key="1">
    <source>
        <dbReference type="ARBA" id="ARBA00000707"/>
    </source>
</evidence>
<proteinExistence type="inferred from homology"/>
<dbReference type="GO" id="GO:0016579">
    <property type="term" value="P:protein deubiquitination"/>
    <property type="evidence" value="ECO:0007669"/>
    <property type="project" value="InterPro"/>
</dbReference>
<dbReference type="InterPro" id="IPR001394">
    <property type="entry name" value="Peptidase_C19_UCH"/>
</dbReference>
<feature type="domain" description="USP" evidence="8">
    <location>
        <begin position="2"/>
        <end position="349"/>
    </location>
</feature>
<evidence type="ECO:0000256" key="2">
    <source>
        <dbReference type="ARBA" id="ARBA00009085"/>
    </source>
</evidence>
<keyword evidence="7" id="KW-0788">Thiol protease</keyword>